<dbReference type="EMBL" id="GL434008">
    <property type="protein sequence ID" value="EFN50527.1"/>
    <property type="molecule type" value="Genomic_DNA"/>
</dbReference>
<dbReference type="GeneID" id="17349960"/>
<dbReference type="GO" id="GO:0008173">
    <property type="term" value="F:RNA methyltransferase activity"/>
    <property type="evidence" value="ECO:0007669"/>
    <property type="project" value="InterPro"/>
</dbReference>
<dbReference type="AlphaFoldDB" id="E1ZUG8"/>
<evidence type="ECO:0000259" key="1">
    <source>
        <dbReference type="Pfam" id="PF25376"/>
    </source>
</evidence>
<evidence type="ECO:0000313" key="3">
    <source>
        <dbReference type="Proteomes" id="UP000008141"/>
    </source>
</evidence>
<dbReference type="InterPro" id="IPR023267">
    <property type="entry name" value="RCMT"/>
</dbReference>
<dbReference type="eggNOG" id="KOG2198">
    <property type="taxonomic scope" value="Eukaryota"/>
</dbReference>
<feature type="non-terminal residue" evidence="2">
    <location>
        <position position="153"/>
    </location>
</feature>
<evidence type="ECO:0000313" key="2">
    <source>
        <dbReference type="EMBL" id="EFN50527.1"/>
    </source>
</evidence>
<dbReference type="InParanoid" id="E1ZUG8"/>
<proteinExistence type="predicted"/>
<accession>E1ZUG8</accession>
<name>E1ZUG8_CHLVA</name>
<feature type="non-terminal residue" evidence="2">
    <location>
        <position position="1"/>
    </location>
</feature>
<reference evidence="2 3" key="1">
    <citation type="journal article" date="2010" name="Plant Cell">
        <title>The Chlorella variabilis NC64A genome reveals adaptation to photosymbiosis, coevolution with viruses, and cryptic sex.</title>
        <authorList>
            <person name="Blanc G."/>
            <person name="Duncan G."/>
            <person name="Agarkova I."/>
            <person name="Borodovsky M."/>
            <person name="Gurnon J."/>
            <person name="Kuo A."/>
            <person name="Lindquist E."/>
            <person name="Lucas S."/>
            <person name="Pangilinan J."/>
            <person name="Polle J."/>
            <person name="Salamov A."/>
            <person name="Terry A."/>
            <person name="Yamada T."/>
            <person name="Dunigan D.D."/>
            <person name="Grigoriev I.V."/>
            <person name="Claverie J.M."/>
            <person name="Van Etten J.L."/>
        </authorList>
    </citation>
    <scope>NUCLEOTIDE SEQUENCE [LARGE SCALE GENOMIC DNA]</scope>
    <source>
        <strain evidence="2 3">NC64A</strain>
    </source>
</reference>
<feature type="domain" description="RNA cytosine-C(5)-methyltransferase NSUN2-like pre-PUA" evidence="1">
    <location>
        <begin position="78"/>
        <end position="153"/>
    </location>
</feature>
<dbReference type="Pfam" id="PF25376">
    <property type="entry name" value="Pre-PUA_NSUN2"/>
    <property type="match status" value="1"/>
</dbReference>
<keyword evidence="3" id="KW-1185">Reference proteome</keyword>
<dbReference type="PANTHER" id="PTHR22808:SF1">
    <property type="entry name" value="RNA CYTOSINE-C(5)-METHYLTRANSFERASE NSUN2-RELATED"/>
    <property type="match status" value="1"/>
</dbReference>
<dbReference type="GO" id="GO:0001510">
    <property type="term" value="P:RNA methylation"/>
    <property type="evidence" value="ECO:0007669"/>
    <property type="project" value="InterPro"/>
</dbReference>
<dbReference type="Proteomes" id="UP000008141">
    <property type="component" value="Unassembled WGS sequence"/>
</dbReference>
<dbReference type="STRING" id="554065.E1ZUG8"/>
<dbReference type="OrthoDB" id="6093671at2759"/>
<sequence length="153" mass="16808">PAPATGLVVANDADGKRCSLLTHQTKRMCSPALVVTNHEAQAFPLLRNLVPGAQERRVLFDRILCDEGGGRYRGVDPIVPFLDPQQLPAMRAFYGLAPQCPVPDALISRSTDPHPKKLYYVSPAVKLLLRQDAREQVKVTAAGVKILERQDSK</sequence>
<dbReference type="RefSeq" id="XP_005842659.1">
    <property type="nucleotide sequence ID" value="XM_005842602.1"/>
</dbReference>
<organism evidence="3">
    <name type="scientific">Chlorella variabilis</name>
    <name type="common">Green alga</name>
    <dbReference type="NCBI Taxonomy" id="554065"/>
    <lineage>
        <taxon>Eukaryota</taxon>
        <taxon>Viridiplantae</taxon>
        <taxon>Chlorophyta</taxon>
        <taxon>core chlorophytes</taxon>
        <taxon>Trebouxiophyceae</taxon>
        <taxon>Chlorellales</taxon>
        <taxon>Chlorellaceae</taxon>
        <taxon>Chlorella clade</taxon>
        <taxon>Chlorella</taxon>
    </lineage>
</organism>
<dbReference type="KEGG" id="cvr:CHLNCDRAFT_55780"/>
<gene>
    <name evidence="2" type="ORF">CHLNCDRAFT_55780</name>
</gene>
<dbReference type="InterPro" id="IPR029063">
    <property type="entry name" value="SAM-dependent_MTases_sf"/>
</dbReference>
<dbReference type="PANTHER" id="PTHR22808">
    <property type="entry name" value="NCL1 YEAST -RELATED NOL1/NOP2/FMU SUN DOMAIN-CONTAINING"/>
    <property type="match status" value="1"/>
</dbReference>
<dbReference type="Gene3D" id="3.40.50.150">
    <property type="entry name" value="Vaccinia Virus protein VP39"/>
    <property type="match status" value="1"/>
</dbReference>
<dbReference type="InterPro" id="IPR057285">
    <property type="entry name" value="Pre-PUA_NSUN2"/>
</dbReference>
<protein>
    <recommendedName>
        <fullName evidence="1">RNA cytosine-C(5)-methyltransferase NSUN2-like pre-PUA domain-containing protein</fullName>
    </recommendedName>
</protein>